<feature type="domain" description="C2H2-type" evidence="13">
    <location>
        <begin position="520"/>
        <end position="547"/>
    </location>
</feature>
<dbReference type="Pfam" id="PF12874">
    <property type="entry name" value="zf-met"/>
    <property type="match status" value="1"/>
</dbReference>
<dbReference type="GO" id="GO:0008270">
    <property type="term" value="F:zinc ion binding"/>
    <property type="evidence" value="ECO:0007669"/>
    <property type="project" value="UniProtKB-UniRule"/>
</dbReference>
<feature type="domain" description="C2H2-type" evidence="13">
    <location>
        <begin position="283"/>
        <end position="305"/>
    </location>
</feature>
<dbReference type="InterPro" id="IPR036236">
    <property type="entry name" value="Znf_C2H2_sf"/>
</dbReference>
<keyword evidence="3" id="KW-0677">Repeat</keyword>
<feature type="domain" description="C2H2-type" evidence="13">
    <location>
        <begin position="548"/>
        <end position="575"/>
    </location>
</feature>
<feature type="region of interest" description="Disordered" evidence="12">
    <location>
        <begin position="147"/>
        <end position="188"/>
    </location>
</feature>
<dbReference type="PROSITE" id="PS50157">
    <property type="entry name" value="ZINC_FINGER_C2H2_2"/>
    <property type="match status" value="12"/>
</dbReference>
<dbReference type="InterPro" id="IPR013087">
    <property type="entry name" value="Znf_C2H2_type"/>
</dbReference>
<evidence type="ECO:0000256" key="8">
    <source>
        <dbReference type="ARBA" id="ARBA00023163"/>
    </source>
</evidence>
<feature type="binding site" evidence="11">
    <location>
        <position position="59"/>
    </location>
    <ligand>
        <name>Zn(2+)</name>
        <dbReference type="ChEBI" id="CHEBI:29105"/>
    </ligand>
</feature>
<evidence type="ECO:0000313" key="16">
    <source>
        <dbReference type="Proteomes" id="UP001154078"/>
    </source>
</evidence>
<evidence type="ECO:0000259" key="14">
    <source>
        <dbReference type="PROSITE" id="PS51915"/>
    </source>
</evidence>
<evidence type="ECO:0000256" key="1">
    <source>
        <dbReference type="ARBA" id="ARBA00004123"/>
    </source>
</evidence>
<feature type="compositionally biased region" description="Basic and acidic residues" evidence="12">
    <location>
        <begin position="170"/>
        <end position="188"/>
    </location>
</feature>
<feature type="domain" description="C2H2-type" evidence="13">
    <location>
        <begin position="435"/>
        <end position="463"/>
    </location>
</feature>
<dbReference type="FunFam" id="3.30.160.60:FF:000495">
    <property type="entry name" value="zinc finger protein 668"/>
    <property type="match status" value="1"/>
</dbReference>
<comment type="subcellular location">
    <subcellularLocation>
        <location evidence="1">Nucleus</location>
    </subcellularLocation>
</comment>
<feature type="domain" description="C2H2-type" evidence="13">
    <location>
        <begin position="632"/>
        <end position="659"/>
    </location>
</feature>
<feature type="domain" description="C2H2-type" evidence="13">
    <location>
        <begin position="604"/>
        <end position="631"/>
    </location>
</feature>
<feature type="binding site" evidence="11">
    <location>
        <position position="16"/>
    </location>
    <ligand>
        <name>Zn(2+)</name>
        <dbReference type="ChEBI" id="CHEBI:29105"/>
    </ligand>
</feature>
<dbReference type="PANTHER" id="PTHR24377">
    <property type="entry name" value="IP01015P-RELATED"/>
    <property type="match status" value="1"/>
</dbReference>
<dbReference type="FunFam" id="3.30.160.60:FF:002343">
    <property type="entry name" value="Zinc finger protein 33A"/>
    <property type="match status" value="1"/>
</dbReference>
<keyword evidence="7" id="KW-0238">DNA-binding</keyword>
<dbReference type="SUPFAM" id="SSF57667">
    <property type="entry name" value="beta-beta-alpha zinc fingers"/>
    <property type="match status" value="6"/>
</dbReference>
<feature type="domain" description="C2H2-type" evidence="13">
    <location>
        <begin position="660"/>
        <end position="687"/>
    </location>
</feature>
<dbReference type="Pfam" id="PF07776">
    <property type="entry name" value="zf-AD"/>
    <property type="match status" value="1"/>
</dbReference>
<dbReference type="FunFam" id="3.30.160.60:FF:000065">
    <property type="entry name" value="B-cell CLL/lymphoma 6, member B"/>
    <property type="match status" value="1"/>
</dbReference>
<evidence type="ECO:0000256" key="9">
    <source>
        <dbReference type="ARBA" id="ARBA00023242"/>
    </source>
</evidence>
<dbReference type="OrthoDB" id="427030at2759"/>
<dbReference type="SMART" id="SM00355">
    <property type="entry name" value="ZnF_C2H2"/>
    <property type="match status" value="13"/>
</dbReference>
<reference evidence="15" key="1">
    <citation type="submission" date="2021-12" db="EMBL/GenBank/DDBJ databases">
        <authorList>
            <person name="King R."/>
        </authorList>
    </citation>
    <scope>NUCLEOTIDE SEQUENCE</scope>
</reference>
<dbReference type="SUPFAM" id="SSF57716">
    <property type="entry name" value="Glucocorticoid receptor-like (DNA-binding domain)"/>
    <property type="match status" value="1"/>
</dbReference>
<keyword evidence="8" id="KW-0804">Transcription</keyword>
<dbReference type="FunFam" id="3.30.160.60:FF:000624">
    <property type="entry name" value="zinc finger protein 697"/>
    <property type="match status" value="1"/>
</dbReference>
<dbReference type="EMBL" id="OV121136">
    <property type="protein sequence ID" value="CAH0556666.1"/>
    <property type="molecule type" value="Genomic_DNA"/>
</dbReference>
<dbReference type="Pfam" id="PF00096">
    <property type="entry name" value="zf-C2H2"/>
    <property type="match status" value="7"/>
</dbReference>
<keyword evidence="16" id="KW-1185">Reference proteome</keyword>
<keyword evidence="4 10" id="KW-0863">Zinc-finger</keyword>
<keyword evidence="2 11" id="KW-0479">Metal-binding</keyword>
<dbReference type="GO" id="GO:0005634">
    <property type="term" value="C:nucleus"/>
    <property type="evidence" value="ECO:0007669"/>
    <property type="project" value="UniProtKB-SubCell"/>
</dbReference>
<feature type="domain" description="C2H2-type" evidence="13">
    <location>
        <begin position="492"/>
        <end position="519"/>
    </location>
</feature>
<dbReference type="FunFam" id="3.30.160.60:FF:001485">
    <property type="entry name" value="Krueppel-related zinc finger protein"/>
    <property type="match status" value="1"/>
</dbReference>
<dbReference type="InterPro" id="IPR012934">
    <property type="entry name" value="Znf_AD"/>
</dbReference>
<dbReference type="Proteomes" id="UP001154078">
    <property type="component" value="Chromosome 5"/>
</dbReference>
<evidence type="ECO:0000256" key="3">
    <source>
        <dbReference type="ARBA" id="ARBA00022737"/>
    </source>
</evidence>
<feature type="compositionally biased region" description="Basic and acidic residues" evidence="12">
    <location>
        <begin position="147"/>
        <end position="156"/>
    </location>
</feature>
<accession>A0A9P0B6C3</accession>
<dbReference type="FunFam" id="3.30.160.60:FF:001182">
    <property type="entry name" value="Zinc finger, C2H2 type"/>
    <property type="match status" value="1"/>
</dbReference>
<evidence type="ECO:0000256" key="12">
    <source>
        <dbReference type="SAM" id="MobiDB-lite"/>
    </source>
</evidence>
<dbReference type="Gene3D" id="3.30.160.60">
    <property type="entry name" value="Classic Zinc Finger"/>
    <property type="match status" value="10"/>
</dbReference>
<feature type="binding site" evidence="11">
    <location>
        <position position="13"/>
    </location>
    <ligand>
        <name>Zn(2+)</name>
        <dbReference type="ChEBI" id="CHEBI:29105"/>
    </ligand>
</feature>
<dbReference type="InterPro" id="IPR050826">
    <property type="entry name" value="Krueppel_C2H2_ZnFinger"/>
</dbReference>
<feature type="domain" description="ZAD" evidence="14">
    <location>
        <begin position="11"/>
        <end position="86"/>
    </location>
</feature>
<feature type="domain" description="C2H2-type" evidence="13">
    <location>
        <begin position="464"/>
        <end position="491"/>
    </location>
</feature>
<dbReference type="GO" id="GO:0045892">
    <property type="term" value="P:negative regulation of DNA-templated transcription"/>
    <property type="evidence" value="ECO:0007669"/>
    <property type="project" value="UniProtKB-ARBA"/>
</dbReference>
<name>A0A9P0B6C3_BRAAE</name>
<feature type="domain" description="C2H2-type" evidence="13">
    <location>
        <begin position="375"/>
        <end position="403"/>
    </location>
</feature>
<sequence length="851" mass="97717">MELNVLLSESNYCRLCGEENPMGTNVFVPEESGTIYQEYINKYLPLKVSIDDIFPKKICPGCLINLEATKGFMDLIIAGQAKLREILRTEQEKFIRQENQRLQLEEVLHNVNPNSSVETYTIEHDDNGEKYVIQIISEGPLFPNDHRLSLDAEGLNKPKKKRGRPPRSQTEVKDNSHQTPVADKEKKVEEEIGLDGRRKRRIKVPQRYQGEVQGKELDKYFIEEGVIDGDEAQPGIVEDLNKKKYQNVIGRIETVDGEQTGQMVTYRSKYRPGLSVIRKKKKYTCEACKKSFLHFARYKQHRQNHNIYYTCAEQGCNEENTDKEIIIKHQSISDHKGINTIEKYEDLGKKIVANAPLDPIPENEALEGEQNLTEFQCEICKKYFSCKQNLYGHITAVHKQEKPYKCELCDKSFSFVQTLKVHRLTHNEDDVNKVYRCDSCDKVFTHPSSLQYHKNADHSKGKRYVCNKCDRCFKHKQLLQRHQLVHSDDRPYKCTVCHIGFKTKTHLMNHKVVHSSEKRFCCNQCGNSFAHRTSLTLHLRWHEGHRPYKCDVCAKCFSQKGNLAEHMRTHTGEKPFVCSVCSKSFTTSSQLKLHAKLHTGEKPHSCELCQKRFLHKSTYKAHLRRHVNDKPYVCKYCTRSFAETWALKKHERIHTGERPYKCDRCGRSFSDNSNMLKHRRTHFKERSNAQQTSMQLALPDDLTTDLVVGAEMAIGEEKNDMGGTFEIQQIDESALLLGADDGQEIRIIQDDIATDGVRGLLADGTIVPIDWASLQNKNIFQIQDVEVEDSGLIDDNLQFINTDALKDVNVSFVGEDGQEMCFVTTYGVDDSALAPQLLTVSKDGLLNLNCN</sequence>
<dbReference type="PROSITE" id="PS51915">
    <property type="entry name" value="ZAD"/>
    <property type="match status" value="1"/>
</dbReference>
<evidence type="ECO:0000313" key="15">
    <source>
        <dbReference type="EMBL" id="CAH0556666.1"/>
    </source>
</evidence>
<feature type="binding site" evidence="11">
    <location>
        <position position="62"/>
    </location>
    <ligand>
        <name>Zn(2+)</name>
        <dbReference type="ChEBI" id="CHEBI:29105"/>
    </ligand>
</feature>
<evidence type="ECO:0000259" key="13">
    <source>
        <dbReference type="PROSITE" id="PS50157"/>
    </source>
</evidence>
<protein>
    <submittedName>
        <fullName evidence="15">Uncharacterized protein</fullName>
    </submittedName>
</protein>
<feature type="domain" description="C2H2-type" evidence="13">
    <location>
        <begin position="404"/>
        <end position="431"/>
    </location>
</feature>
<dbReference type="PROSITE" id="PS00028">
    <property type="entry name" value="ZINC_FINGER_C2H2_1"/>
    <property type="match status" value="12"/>
</dbReference>
<keyword evidence="9" id="KW-0539">Nucleus</keyword>
<dbReference type="GO" id="GO:0003677">
    <property type="term" value="F:DNA binding"/>
    <property type="evidence" value="ECO:0007669"/>
    <property type="project" value="UniProtKB-KW"/>
</dbReference>
<feature type="domain" description="C2H2-type" evidence="13">
    <location>
        <begin position="576"/>
        <end position="603"/>
    </location>
</feature>
<evidence type="ECO:0000256" key="10">
    <source>
        <dbReference type="PROSITE-ProRule" id="PRU00042"/>
    </source>
</evidence>
<dbReference type="SMART" id="SM00868">
    <property type="entry name" value="zf-AD"/>
    <property type="match status" value="1"/>
</dbReference>
<evidence type="ECO:0000256" key="4">
    <source>
        <dbReference type="ARBA" id="ARBA00022771"/>
    </source>
</evidence>
<dbReference type="FunFam" id="3.30.160.60:FF:000446">
    <property type="entry name" value="Zinc finger protein"/>
    <property type="match status" value="1"/>
</dbReference>
<dbReference type="AlphaFoldDB" id="A0A9P0B6C3"/>
<evidence type="ECO:0000256" key="5">
    <source>
        <dbReference type="ARBA" id="ARBA00022833"/>
    </source>
</evidence>
<keyword evidence="6" id="KW-0805">Transcription regulation</keyword>
<dbReference type="Pfam" id="PF13894">
    <property type="entry name" value="zf-C2H2_4"/>
    <property type="match status" value="1"/>
</dbReference>
<evidence type="ECO:0000256" key="2">
    <source>
        <dbReference type="ARBA" id="ARBA00022723"/>
    </source>
</evidence>
<evidence type="ECO:0000256" key="6">
    <source>
        <dbReference type="ARBA" id="ARBA00023015"/>
    </source>
</evidence>
<proteinExistence type="predicted"/>
<evidence type="ECO:0000256" key="7">
    <source>
        <dbReference type="ARBA" id="ARBA00023125"/>
    </source>
</evidence>
<evidence type="ECO:0000256" key="11">
    <source>
        <dbReference type="PROSITE-ProRule" id="PRU01263"/>
    </source>
</evidence>
<keyword evidence="5 11" id="KW-0862">Zinc</keyword>
<gene>
    <name evidence="15" type="ORF">MELIAE_LOCUS7561</name>
</gene>
<organism evidence="15 16">
    <name type="scientific">Brassicogethes aeneus</name>
    <name type="common">Rape pollen beetle</name>
    <name type="synonym">Meligethes aeneus</name>
    <dbReference type="NCBI Taxonomy" id="1431903"/>
    <lineage>
        <taxon>Eukaryota</taxon>
        <taxon>Metazoa</taxon>
        <taxon>Ecdysozoa</taxon>
        <taxon>Arthropoda</taxon>
        <taxon>Hexapoda</taxon>
        <taxon>Insecta</taxon>
        <taxon>Pterygota</taxon>
        <taxon>Neoptera</taxon>
        <taxon>Endopterygota</taxon>
        <taxon>Coleoptera</taxon>
        <taxon>Polyphaga</taxon>
        <taxon>Cucujiformia</taxon>
        <taxon>Nitidulidae</taxon>
        <taxon>Meligethinae</taxon>
        <taxon>Brassicogethes</taxon>
    </lineage>
</organism>
<dbReference type="Gene3D" id="3.40.1800.20">
    <property type="match status" value="1"/>
</dbReference>